<feature type="domain" description="Gene product 88" evidence="1">
    <location>
        <begin position="34"/>
        <end position="222"/>
    </location>
</feature>
<dbReference type="AlphaFoldDB" id="A0A0F9JC90"/>
<accession>A0A0F9JC90</accession>
<proteinExistence type="predicted"/>
<sequence>MLSYLELVKQSIKCVSIPKTFSLSGPKKISKKDNCAFSLPAGLEFSCPGATEACKKCYAQKSRHLWSPVQKAFARNWKLIRHFERHGKDKEAALHLIHLIPKNIGNFRIFESGDFVSPWVVGLWANVVKQRQDVNFWAYTRSFDLDFTPLTRNKNFTLWASTDDFNIQKAKQFVRRFKKSGTKHAYGPWPHDRDIPKNSVICPTTSGRLKMQGACEKCKLCIIKKRINKNIVFLAH</sequence>
<organism evidence="2">
    <name type="scientific">marine sediment metagenome</name>
    <dbReference type="NCBI Taxonomy" id="412755"/>
    <lineage>
        <taxon>unclassified sequences</taxon>
        <taxon>metagenomes</taxon>
        <taxon>ecological metagenomes</taxon>
    </lineage>
</organism>
<evidence type="ECO:0000313" key="2">
    <source>
        <dbReference type="EMBL" id="KKM03446.1"/>
    </source>
</evidence>
<gene>
    <name evidence="2" type="ORF">LCGC14_1774330</name>
</gene>
<comment type="caution">
    <text evidence="2">The sequence shown here is derived from an EMBL/GenBank/DDBJ whole genome shotgun (WGS) entry which is preliminary data.</text>
</comment>
<dbReference type="EMBL" id="LAZR01016679">
    <property type="protein sequence ID" value="KKM03446.1"/>
    <property type="molecule type" value="Genomic_DNA"/>
</dbReference>
<name>A0A0F9JC90_9ZZZZ</name>
<reference evidence="2" key="1">
    <citation type="journal article" date="2015" name="Nature">
        <title>Complex archaea that bridge the gap between prokaryotes and eukaryotes.</title>
        <authorList>
            <person name="Spang A."/>
            <person name="Saw J.H."/>
            <person name="Jorgensen S.L."/>
            <person name="Zaremba-Niedzwiedzka K."/>
            <person name="Martijn J."/>
            <person name="Lind A.E."/>
            <person name="van Eijk R."/>
            <person name="Schleper C."/>
            <person name="Guy L."/>
            <person name="Ettema T.J."/>
        </authorList>
    </citation>
    <scope>NUCLEOTIDE SEQUENCE</scope>
</reference>
<dbReference type="InterPro" id="IPR020290">
    <property type="entry name" value="Gp88"/>
</dbReference>
<evidence type="ECO:0000259" key="1">
    <source>
        <dbReference type="Pfam" id="PF17338"/>
    </source>
</evidence>
<dbReference type="Pfam" id="PF17338">
    <property type="entry name" value="GP88"/>
    <property type="match status" value="1"/>
</dbReference>
<protein>
    <recommendedName>
        <fullName evidence="1">Gene product 88 domain-containing protein</fullName>
    </recommendedName>
</protein>